<accession>A0A251RSE4</accession>
<evidence type="ECO:0000313" key="3">
    <source>
        <dbReference type="EMBL" id="OTF87335.1"/>
    </source>
</evidence>
<dbReference type="EMBL" id="CM007906">
    <property type="protein sequence ID" value="OTF87335.1"/>
    <property type="molecule type" value="Genomic_DNA"/>
</dbReference>
<dbReference type="InParanoid" id="A0A251RSE4"/>
<proteinExistence type="predicted"/>
<gene>
    <name evidence="3" type="ORF">HannXRQ_Chr17g0560641</name>
    <name evidence="2" type="ORF">HanXRQr2_Chr17g0818051</name>
</gene>
<organism evidence="3 4">
    <name type="scientific">Helianthus annuus</name>
    <name type="common">Common sunflower</name>
    <dbReference type="NCBI Taxonomy" id="4232"/>
    <lineage>
        <taxon>Eukaryota</taxon>
        <taxon>Viridiplantae</taxon>
        <taxon>Streptophyta</taxon>
        <taxon>Embryophyta</taxon>
        <taxon>Tracheophyta</taxon>
        <taxon>Spermatophyta</taxon>
        <taxon>Magnoliopsida</taxon>
        <taxon>eudicotyledons</taxon>
        <taxon>Gunneridae</taxon>
        <taxon>Pentapetalae</taxon>
        <taxon>asterids</taxon>
        <taxon>campanulids</taxon>
        <taxon>Asterales</taxon>
        <taxon>Asteraceae</taxon>
        <taxon>Asteroideae</taxon>
        <taxon>Heliantheae alliance</taxon>
        <taxon>Heliantheae</taxon>
        <taxon>Helianthus</taxon>
    </lineage>
</organism>
<sequence length="102" mass="11982">MCRRHRTKGLRTILLKLGIVERLCYRPTKLSLGFLNWLPICFSLIKKVILIRLMLWGLLMMLLILFERFLFALSFGLIFLCLYNIKLIETPPSRSLAFACSF</sequence>
<keyword evidence="1" id="KW-1133">Transmembrane helix</keyword>
<feature type="transmembrane region" description="Helical" evidence="1">
    <location>
        <begin position="34"/>
        <end position="55"/>
    </location>
</feature>
<evidence type="ECO:0000256" key="1">
    <source>
        <dbReference type="SAM" id="Phobius"/>
    </source>
</evidence>
<dbReference type="Gramene" id="mRNA:HanXRQr2_Chr17g0818051">
    <property type="protein sequence ID" value="mRNA:HanXRQr2_Chr17g0818051"/>
    <property type="gene ID" value="HanXRQr2_Chr17g0818051"/>
</dbReference>
<protein>
    <submittedName>
        <fullName evidence="3">Uncharacterized protein</fullName>
    </submittedName>
</protein>
<dbReference type="AlphaFoldDB" id="A0A251RSE4"/>
<reference evidence="2 4" key="1">
    <citation type="journal article" date="2017" name="Nature">
        <title>The sunflower genome provides insights into oil metabolism, flowering and Asterid evolution.</title>
        <authorList>
            <person name="Badouin H."/>
            <person name="Gouzy J."/>
            <person name="Grassa C.J."/>
            <person name="Murat F."/>
            <person name="Staton S.E."/>
            <person name="Cottret L."/>
            <person name="Lelandais-Briere C."/>
            <person name="Owens G.L."/>
            <person name="Carrere S."/>
            <person name="Mayjonade B."/>
            <person name="Legrand L."/>
            <person name="Gill N."/>
            <person name="Kane N.C."/>
            <person name="Bowers J.E."/>
            <person name="Hubner S."/>
            <person name="Bellec A."/>
            <person name="Berard A."/>
            <person name="Berges H."/>
            <person name="Blanchet N."/>
            <person name="Boniface M.C."/>
            <person name="Brunel D."/>
            <person name="Catrice O."/>
            <person name="Chaidir N."/>
            <person name="Claudel C."/>
            <person name="Donnadieu C."/>
            <person name="Faraut T."/>
            <person name="Fievet G."/>
            <person name="Helmstetter N."/>
            <person name="King M."/>
            <person name="Knapp S.J."/>
            <person name="Lai Z."/>
            <person name="Le Paslier M.C."/>
            <person name="Lippi Y."/>
            <person name="Lorenzon L."/>
            <person name="Mandel J.R."/>
            <person name="Marage G."/>
            <person name="Marchand G."/>
            <person name="Marquand E."/>
            <person name="Bret-Mestries E."/>
            <person name="Morien E."/>
            <person name="Nambeesan S."/>
            <person name="Nguyen T."/>
            <person name="Pegot-Espagnet P."/>
            <person name="Pouilly N."/>
            <person name="Raftis F."/>
            <person name="Sallet E."/>
            <person name="Schiex T."/>
            <person name="Thomas J."/>
            <person name="Vandecasteele C."/>
            <person name="Vares D."/>
            <person name="Vear F."/>
            <person name="Vautrin S."/>
            <person name="Crespi M."/>
            <person name="Mangin B."/>
            <person name="Burke J.M."/>
            <person name="Salse J."/>
            <person name="Munos S."/>
            <person name="Vincourt P."/>
            <person name="Rieseberg L.H."/>
            <person name="Langlade N.B."/>
        </authorList>
    </citation>
    <scope>NUCLEOTIDE SEQUENCE [LARGE SCALE GENOMIC DNA]</scope>
    <source>
        <strain evidence="4">cv. SF193</strain>
        <tissue evidence="2">Leaves</tissue>
    </source>
</reference>
<feature type="transmembrane region" description="Helical" evidence="1">
    <location>
        <begin position="61"/>
        <end position="85"/>
    </location>
</feature>
<name>A0A251RSE4_HELAN</name>
<keyword evidence="4" id="KW-1185">Reference proteome</keyword>
<dbReference type="EMBL" id="MNCJ02000332">
    <property type="protein sequence ID" value="KAF5756715.1"/>
    <property type="molecule type" value="Genomic_DNA"/>
</dbReference>
<evidence type="ECO:0000313" key="2">
    <source>
        <dbReference type="EMBL" id="KAF5756715.1"/>
    </source>
</evidence>
<reference evidence="3" key="2">
    <citation type="submission" date="2017-02" db="EMBL/GenBank/DDBJ databases">
        <title>Sunflower complete genome.</title>
        <authorList>
            <person name="Langlade N."/>
            <person name="Munos S."/>
        </authorList>
    </citation>
    <scope>NUCLEOTIDE SEQUENCE [LARGE SCALE GENOMIC DNA]</scope>
    <source>
        <tissue evidence="3">Leaves</tissue>
    </source>
</reference>
<dbReference type="Proteomes" id="UP000215914">
    <property type="component" value="Chromosome 17"/>
</dbReference>
<keyword evidence="1" id="KW-0812">Transmembrane</keyword>
<evidence type="ECO:0000313" key="4">
    <source>
        <dbReference type="Proteomes" id="UP000215914"/>
    </source>
</evidence>
<reference evidence="2" key="3">
    <citation type="submission" date="2020-06" db="EMBL/GenBank/DDBJ databases">
        <title>Helianthus annuus Genome sequencing and assembly Release 2.</title>
        <authorList>
            <person name="Gouzy J."/>
            <person name="Langlade N."/>
            <person name="Munos S."/>
        </authorList>
    </citation>
    <scope>NUCLEOTIDE SEQUENCE</scope>
    <source>
        <tissue evidence="2">Leaves</tissue>
    </source>
</reference>
<keyword evidence="1" id="KW-0472">Membrane</keyword>